<proteinExistence type="predicted"/>
<reference evidence="2 3" key="1">
    <citation type="submission" date="2019-01" db="EMBL/GenBank/DDBJ databases">
        <title>Leuconostoc litchii sp. nov., a novel lactic acid bacterium isolated from lychee.</title>
        <authorList>
            <person name="Wang L.-T."/>
        </authorList>
    </citation>
    <scope>NUCLEOTIDE SEQUENCE [LARGE SCALE GENOMIC DNA]</scope>
    <source>
        <strain evidence="2 3">MB7</strain>
    </source>
</reference>
<dbReference type="InterPro" id="IPR000182">
    <property type="entry name" value="GNAT_dom"/>
</dbReference>
<dbReference type="RefSeq" id="WP_148603892.1">
    <property type="nucleotide sequence ID" value="NZ_BSUV01000001.1"/>
</dbReference>
<dbReference type="EMBL" id="SDGY01000001">
    <property type="protein sequence ID" value="TYC46709.1"/>
    <property type="molecule type" value="Genomic_DNA"/>
</dbReference>
<dbReference type="OrthoDB" id="9796381at2"/>
<dbReference type="Proteomes" id="UP000442244">
    <property type="component" value="Unassembled WGS sequence"/>
</dbReference>
<protein>
    <submittedName>
        <fullName evidence="2">GNAT family N-acetyltransferase</fullName>
    </submittedName>
</protein>
<organism evidence="2 3">
    <name type="scientific">Leuconostoc litchii</name>
    <dbReference type="NCBI Taxonomy" id="1981069"/>
    <lineage>
        <taxon>Bacteria</taxon>
        <taxon>Bacillati</taxon>
        <taxon>Bacillota</taxon>
        <taxon>Bacilli</taxon>
        <taxon>Lactobacillales</taxon>
        <taxon>Lactobacillaceae</taxon>
        <taxon>Leuconostoc</taxon>
    </lineage>
</organism>
<dbReference type="GO" id="GO:0016747">
    <property type="term" value="F:acyltransferase activity, transferring groups other than amino-acyl groups"/>
    <property type="evidence" value="ECO:0007669"/>
    <property type="project" value="InterPro"/>
</dbReference>
<dbReference type="Pfam" id="PF00583">
    <property type="entry name" value="Acetyltransf_1"/>
    <property type="match status" value="1"/>
</dbReference>
<evidence type="ECO:0000259" key="1">
    <source>
        <dbReference type="PROSITE" id="PS51186"/>
    </source>
</evidence>
<name>A0A6P2CR23_9LACO</name>
<evidence type="ECO:0000313" key="2">
    <source>
        <dbReference type="EMBL" id="TYC46709.1"/>
    </source>
</evidence>
<keyword evidence="2" id="KW-0808">Transferase</keyword>
<feature type="domain" description="N-acetyltransferase" evidence="1">
    <location>
        <begin position="4"/>
        <end position="174"/>
    </location>
</feature>
<sequence length="175" mass="20097">MPLVYMRRARVEDASAIVEIIDNARKYLKLQGMSQWQAGYPNQDTIIEDLSLERGYLLLVDGQPAGYSAILTGEDPVYTLITDGQWLNSRTDYASIHRFAILDRYRGQKLAQRFMTGILTTFYEQGYRDFRIDTHPENMPMQAVIIGNGFEKRGVVHINEGDETNGIRWAYQVVL</sequence>
<evidence type="ECO:0000313" key="3">
    <source>
        <dbReference type="Proteomes" id="UP000442244"/>
    </source>
</evidence>
<comment type="caution">
    <text evidence="2">The sequence shown here is derived from an EMBL/GenBank/DDBJ whole genome shotgun (WGS) entry which is preliminary data.</text>
</comment>
<gene>
    <name evidence="2" type="ORF">ESZ47_00800</name>
</gene>
<dbReference type="PROSITE" id="PS51186">
    <property type="entry name" value="GNAT"/>
    <property type="match status" value="1"/>
</dbReference>
<accession>A0A6P2CR23</accession>
<dbReference type="InterPro" id="IPR016181">
    <property type="entry name" value="Acyl_CoA_acyltransferase"/>
</dbReference>
<dbReference type="SUPFAM" id="SSF55729">
    <property type="entry name" value="Acyl-CoA N-acyltransferases (Nat)"/>
    <property type="match status" value="1"/>
</dbReference>
<dbReference type="Gene3D" id="3.40.630.30">
    <property type="match status" value="1"/>
</dbReference>
<dbReference type="AlphaFoldDB" id="A0A6P2CR23"/>
<keyword evidence="3" id="KW-1185">Reference proteome</keyword>